<reference evidence="2 3" key="1">
    <citation type="journal article" date="2019" name="Emerg. Microbes Infect.">
        <title>Comprehensive subspecies identification of 175 nontuberculous mycobacteria species based on 7547 genomic profiles.</title>
        <authorList>
            <person name="Matsumoto Y."/>
            <person name="Kinjo T."/>
            <person name="Motooka D."/>
            <person name="Nabeya D."/>
            <person name="Jung N."/>
            <person name="Uechi K."/>
            <person name="Horii T."/>
            <person name="Iida T."/>
            <person name="Fujita J."/>
            <person name="Nakamura S."/>
        </authorList>
    </citation>
    <scope>NUCLEOTIDE SEQUENCE [LARGE SCALE GENOMIC DNA]</scope>
    <source>
        <strain evidence="2 3">JCM 6370</strain>
    </source>
</reference>
<dbReference type="RefSeq" id="WP_235674483.1">
    <property type="nucleotide sequence ID" value="NZ_AP022599.1"/>
</dbReference>
<proteinExistence type="predicted"/>
<protein>
    <submittedName>
        <fullName evidence="2">Uncharacterized protein</fullName>
    </submittedName>
</protein>
<name>A0A7I7UFR5_MYCPV</name>
<evidence type="ECO:0000313" key="2">
    <source>
        <dbReference type="EMBL" id="BBY80147.1"/>
    </source>
</evidence>
<sequence>MPLTISTFWRLDPADYGRPGAVLENAALELPEGRISRDLATHHGIALASWDSVDLVGRVHALGVVTHVDKPRRLATVDWRRAEFTLVPSPQGRQQWIHRPCFKFDDRVAEGYNLARHFSDRFSAGATALQRPDSAWSPPPRVSEHRPELETRTHSESRRNRVAPTGEIIASRTRGIFMGNRADGSRWLICELDFPRNLKEPRKYEKLFFFDEAVALAAGHRPCFTCRRDRYRDYFAAVQSALERPIEGANELDGLLRAARQKPPVTALLETLPDGTFIRLAPDDIRLIWKGQLHRWTTTGYTESIALIDFDVDEAEVLTPAPSLGALRHGYPVVAHPSIAEGN</sequence>
<feature type="compositionally biased region" description="Basic and acidic residues" evidence="1">
    <location>
        <begin position="142"/>
        <end position="159"/>
    </location>
</feature>
<gene>
    <name evidence="2" type="ORF">MPUL_13050</name>
</gene>
<organism evidence="2 3">
    <name type="scientific">Mycolicibacterium pulveris</name>
    <name type="common">Mycobacterium pulveris</name>
    <dbReference type="NCBI Taxonomy" id="36813"/>
    <lineage>
        <taxon>Bacteria</taxon>
        <taxon>Bacillati</taxon>
        <taxon>Actinomycetota</taxon>
        <taxon>Actinomycetes</taxon>
        <taxon>Mycobacteriales</taxon>
        <taxon>Mycobacteriaceae</taxon>
        <taxon>Mycolicibacterium</taxon>
    </lineage>
</organism>
<dbReference type="Proteomes" id="UP000467252">
    <property type="component" value="Chromosome"/>
</dbReference>
<keyword evidence="3" id="KW-1185">Reference proteome</keyword>
<dbReference type="AlphaFoldDB" id="A0A7I7UFR5"/>
<feature type="region of interest" description="Disordered" evidence="1">
    <location>
        <begin position="129"/>
        <end position="161"/>
    </location>
</feature>
<evidence type="ECO:0000313" key="3">
    <source>
        <dbReference type="Proteomes" id="UP000467252"/>
    </source>
</evidence>
<evidence type="ECO:0000256" key="1">
    <source>
        <dbReference type="SAM" id="MobiDB-lite"/>
    </source>
</evidence>
<dbReference type="EMBL" id="AP022599">
    <property type="protein sequence ID" value="BBY80147.1"/>
    <property type="molecule type" value="Genomic_DNA"/>
</dbReference>
<accession>A0A7I7UFR5</accession>